<dbReference type="InterPro" id="IPR006439">
    <property type="entry name" value="HAD-SF_hydro_IA"/>
</dbReference>
<dbReference type="Gene3D" id="1.10.150.240">
    <property type="entry name" value="Putative phosphatase, domain 2"/>
    <property type="match status" value="1"/>
</dbReference>
<name>A0A5C6U1V4_9BURK</name>
<dbReference type="GO" id="GO:0050308">
    <property type="term" value="F:sugar-phosphatase activity"/>
    <property type="evidence" value="ECO:0007669"/>
    <property type="project" value="TreeGrafter"/>
</dbReference>
<comment type="caution">
    <text evidence="1">The sequence shown here is derived from an EMBL/GenBank/DDBJ whole genome shotgun (WGS) entry which is preliminary data.</text>
</comment>
<dbReference type="PANTHER" id="PTHR43481:SF4">
    <property type="entry name" value="GLYCEROL-1-PHOSPHATE PHOSPHOHYDROLASE 1-RELATED"/>
    <property type="match status" value="1"/>
</dbReference>
<protein>
    <submittedName>
        <fullName evidence="1">HAD family phosphatase</fullName>
    </submittedName>
</protein>
<dbReference type="EMBL" id="VOPW01000001">
    <property type="protein sequence ID" value="TXC66550.1"/>
    <property type="molecule type" value="Genomic_DNA"/>
</dbReference>
<dbReference type="Proteomes" id="UP000321832">
    <property type="component" value="Unassembled WGS sequence"/>
</dbReference>
<dbReference type="SFLD" id="SFLDS00003">
    <property type="entry name" value="Haloacid_Dehalogenase"/>
    <property type="match status" value="1"/>
</dbReference>
<dbReference type="SFLD" id="SFLDG01129">
    <property type="entry name" value="C1.5:_HAD__Beta-PGM__Phosphata"/>
    <property type="match status" value="1"/>
</dbReference>
<proteinExistence type="predicted"/>
<dbReference type="AlphaFoldDB" id="A0A5C6U1V4"/>
<dbReference type="InterPro" id="IPR036412">
    <property type="entry name" value="HAD-like_sf"/>
</dbReference>
<evidence type="ECO:0000313" key="2">
    <source>
        <dbReference type="Proteomes" id="UP000321832"/>
    </source>
</evidence>
<dbReference type="InterPro" id="IPR051806">
    <property type="entry name" value="HAD-like_SPP"/>
</dbReference>
<dbReference type="SFLD" id="SFLDG01135">
    <property type="entry name" value="C1.5.6:_HAD__Beta-PGM__Phospha"/>
    <property type="match status" value="1"/>
</dbReference>
<dbReference type="Gene3D" id="3.40.50.1000">
    <property type="entry name" value="HAD superfamily/HAD-like"/>
    <property type="match status" value="1"/>
</dbReference>
<dbReference type="PANTHER" id="PTHR43481">
    <property type="entry name" value="FRUCTOSE-1-PHOSPHATE PHOSPHATASE"/>
    <property type="match status" value="1"/>
</dbReference>
<gene>
    <name evidence="1" type="ORF">FSC37_14025</name>
</gene>
<accession>A0A5C6U1V4</accession>
<organism evidence="1 2">
    <name type="scientific">Piscinibacter aquaticus</name>
    <dbReference type="NCBI Taxonomy" id="392597"/>
    <lineage>
        <taxon>Bacteria</taxon>
        <taxon>Pseudomonadati</taxon>
        <taxon>Pseudomonadota</taxon>
        <taxon>Betaproteobacteria</taxon>
        <taxon>Burkholderiales</taxon>
        <taxon>Sphaerotilaceae</taxon>
        <taxon>Piscinibacter</taxon>
    </lineage>
</organism>
<dbReference type="Pfam" id="PF00702">
    <property type="entry name" value="Hydrolase"/>
    <property type="match status" value="1"/>
</dbReference>
<dbReference type="InterPro" id="IPR023198">
    <property type="entry name" value="PGP-like_dom2"/>
</dbReference>
<dbReference type="CDD" id="cd07505">
    <property type="entry name" value="HAD_BPGM-like"/>
    <property type="match status" value="1"/>
</dbReference>
<keyword evidence="2" id="KW-1185">Reference proteome</keyword>
<reference evidence="1 2" key="1">
    <citation type="submission" date="2019-08" db="EMBL/GenBank/DDBJ databases">
        <authorList>
            <person name="Khan S.A."/>
            <person name="Jeon C.O."/>
            <person name="Jeong S.E."/>
        </authorList>
    </citation>
    <scope>NUCLEOTIDE SEQUENCE [LARGE SCALE GENOMIC DNA]</scope>
    <source>
        <strain evidence="2">IMCC1728</strain>
    </source>
</reference>
<dbReference type="InterPro" id="IPR023214">
    <property type="entry name" value="HAD_sf"/>
</dbReference>
<dbReference type="SUPFAM" id="SSF56784">
    <property type="entry name" value="HAD-like"/>
    <property type="match status" value="1"/>
</dbReference>
<dbReference type="NCBIfam" id="TIGR01509">
    <property type="entry name" value="HAD-SF-IA-v3"/>
    <property type="match status" value="1"/>
</dbReference>
<evidence type="ECO:0000313" key="1">
    <source>
        <dbReference type="EMBL" id="TXC66550.1"/>
    </source>
</evidence>
<sequence length="221" mass="23710">MIQGFLFDLDGTLIDSMPCHHDAWVARHARRGLSVDADAFFAATAGRSNDEILADLFPAATPAERIAMADEKERLYREAAATRLALVAGAAEFVEASRAAGVKLAVCTASTPENMALAFSRFPIREWVQTVVSPADGLRGKPHPDLFLEAARRLGLAPERCIVFEDAPLGIEAARRAGMNAVALTTTLPAASFAGYPNLIASASDFRPLEPLALMKEDHHA</sequence>